<evidence type="ECO:0000313" key="2">
    <source>
        <dbReference type="Proteomes" id="UP000243884"/>
    </source>
</evidence>
<dbReference type="NCBIfam" id="TIGR01460">
    <property type="entry name" value="HAD-SF-IIA"/>
    <property type="match status" value="1"/>
</dbReference>
<dbReference type="EMBL" id="FWXK01000003">
    <property type="protein sequence ID" value="SMC37756.1"/>
    <property type="molecule type" value="Genomic_DNA"/>
</dbReference>
<protein>
    <submittedName>
        <fullName evidence="1">4-nitrophenyl phosphatase</fullName>
    </submittedName>
</protein>
<proteinExistence type="predicted"/>
<dbReference type="InterPro" id="IPR006357">
    <property type="entry name" value="HAD-SF_hydro_IIA"/>
</dbReference>
<dbReference type="Pfam" id="PF13242">
    <property type="entry name" value="Hydrolase_like"/>
    <property type="match status" value="1"/>
</dbReference>
<dbReference type="InterPro" id="IPR036412">
    <property type="entry name" value="HAD-like_sf"/>
</dbReference>
<keyword evidence="2" id="KW-1185">Reference proteome</keyword>
<dbReference type="Proteomes" id="UP000243884">
    <property type="component" value="Unassembled WGS sequence"/>
</dbReference>
<gene>
    <name evidence="1" type="ORF">SAMN04487984_0842</name>
</gene>
<dbReference type="GO" id="GO:0016791">
    <property type="term" value="F:phosphatase activity"/>
    <property type="evidence" value="ECO:0007669"/>
    <property type="project" value="TreeGrafter"/>
</dbReference>
<evidence type="ECO:0000313" key="1">
    <source>
        <dbReference type="EMBL" id="SMC37756.1"/>
    </source>
</evidence>
<sequence>MVLITALLIDLDGTMYHGKSPIPGAKAFINFLEEHKIPFLFVTNNATRSHAEAQHFLAKYHDIVVDDNHFYSSADALISRLQVSDSQESAFVIGKSALKHSIEELGYRLENTNEQAVDVVIVSLDQEVSYQELSFACLAIQNGGSFYLTNPDIQFPSENGFVPGAGAIAQVIADVTEQSPIVCGKPEPTIIEGAIDKLGVPSSDVIVLGDNLLTDIQAGLNADVYSVLIETGVHHQSDIEMLGVTPDAIVKNHQEFIERFLIEE</sequence>
<dbReference type="STRING" id="371602.SAMN04487984_0842"/>
<organism evidence="1 2">
    <name type="scientific">Aerococcus suis</name>
    <dbReference type="NCBI Taxonomy" id="371602"/>
    <lineage>
        <taxon>Bacteria</taxon>
        <taxon>Bacillati</taxon>
        <taxon>Bacillota</taxon>
        <taxon>Bacilli</taxon>
        <taxon>Lactobacillales</taxon>
        <taxon>Aerococcaceae</taxon>
        <taxon>Aerococcus</taxon>
    </lineage>
</organism>
<dbReference type="GO" id="GO:0005737">
    <property type="term" value="C:cytoplasm"/>
    <property type="evidence" value="ECO:0007669"/>
    <property type="project" value="TreeGrafter"/>
</dbReference>
<dbReference type="RefSeq" id="WP_234983521.1">
    <property type="nucleotide sequence ID" value="NZ_FWXK01000003.1"/>
</dbReference>
<accession>A0A1W1YNP9</accession>
<dbReference type="PANTHER" id="PTHR19288">
    <property type="entry name" value="4-NITROPHENYLPHOSPHATASE-RELATED"/>
    <property type="match status" value="1"/>
</dbReference>
<dbReference type="PANTHER" id="PTHR19288:SF46">
    <property type="entry name" value="HALOACID DEHALOGENASE-LIKE HYDROLASE DOMAIN-CONTAINING PROTEIN 2"/>
    <property type="match status" value="1"/>
</dbReference>
<name>A0A1W1YNP9_9LACT</name>
<reference evidence="2" key="1">
    <citation type="submission" date="2017-04" db="EMBL/GenBank/DDBJ databases">
        <authorList>
            <person name="Varghese N."/>
            <person name="Submissions S."/>
        </authorList>
    </citation>
    <scope>NUCLEOTIDE SEQUENCE [LARGE SCALE GENOMIC DNA]</scope>
    <source>
        <strain evidence="2">DSM 21500</strain>
    </source>
</reference>
<dbReference type="Pfam" id="PF13344">
    <property type="entry name" value="Hydrolase_6"/>
    <property type="match status" value="1"/>
</dbReference>
<dbReference type="AlphaFoldDB" id="A0A1W1YNP9"/>
<dbReference type="InterPro" id="IPR023214">
    <property type="entry name" value="HAD_sf"/>
</dbReference>
<dbReference type="Gene3D" id="3.40.50.1000">
    <property type="entry name" value="HAD superfamily/HAD-like"/>
    <property type="match status" value="2"/>
</dbReference>
<dbReference type="SUPFAM" id="SSF56784">
    <property type="entry name" value="HAD-like"/>
    <property type="match status" value="1"/>
</dbReference>